<evidence type="ECO:0000313" key="3">
    <source>
        <dbReference type="Proteomes" id="UP000822862"/>
    </source>
</evidence>
<dbReference type="EMBL" id="CP075585">
    <property type="protein sequence ID" value="QZA58953.1"/>
    <property type="molecule type" value="Genomic_DNA"/>
</dbReference>
<reference evidence="2 3" key="1">
    <citation type="submission" date="2021-05" db="EMBL/GenBank/DDBJ databases">
        <title>Ecology and evolution of chlamydial symbionts of arthropods.</title>
        <authorList>
            <person name="Halter T."/>
            <person name="Sixt B.S."/>
            <person name="Toenshoff E.R."/>
            <person name="Koestlbacher S."/>
            <person name="Schulz F."/>
            <person name="Kostanjsek R."/>
            <person name="Collingro A."/>
            <person name="Hendrickx F."/>
            <person name="Horn M."/>
        </authorList>
    </citation>
    <scope>NUCLEOTIDE SEQUENCE [LARGE SCALE GENOMIC DNA]</scope>
    <source>
        <strain evidence="2 3">15C</strain>
    </source>
</reference>
<organism evidence="2 3">
    <name type="scientific">Candidatus Rhabdochlamydia porcellionis</name>
    <dbReference type="NCBI Taxonomy" id="225148"/>
    <lineage>
        <taxon>Bacteria</taxon>
        <taxon>Pseudomonadati</taxon>
        <taxon>Chlamydiota</taxon>
        <taxon>Chlamydiia</taxon>
        <taxon>Parachlamydiales</taxon>
        <taxon>Candidatus Rhabdochlamydiaceae</taxon>
        <taxon>Candidatus Rhabdochlamydia</taxon>
    </lineage>
</organism>
<keyword evidence="1" id="KW-1133">Transmembrane helix</keyword>
<accession>A0ABX8Z3Q0</accession>
<evidence type="ECO:0008006" key="4">
    <source>
        <dbReference type="Google" id="ProtNLM"/>
    </source>
</evidence>
<dbReference type="RefSeq" id="WP_194845354.1">
    <property type="nucleotide sequence ID" value="NZ_CP075585.1"/>
</dbReference>
<keyword evidence="1" id="KW-0812">Transmembrane</keyword>
<keyword evidence="3" id="KW-1185">Reference proteome</keyword>
<protein>
    <recommendedName>
        <fullName evidence="4">AsmA domain-containing protein</fullName>
    </recommendedName>
</protein>
<evidence type="ECO:0000256" key="1">
    <source>
        <dbReference type="SAM" id="Phobius"/>
    </source>
</evidence>
<feature type="transmembrane region" description="Helical" evidence="1">
    <location>
        <begin position="6"/>
        <end position="26"/>
    </location>
</feature>
<name>A0ABX8Z3Q0_9BACT</name>
<gene>
    <name evidence="2" type="ORF">RHAB15C_0000836</name>
</gene>
<evidence type="ECO:0000313" key="2">
    <source>
        <dbReference type="EMBL" id="QZA58953.1"/>
    </source>
</evidence>
<dbReference type="Proteomes" id="UP000822862">
    <property type="component" value="Chromosome"/>
</dbReference>
<proteinExistence type="predicted"/>
<keyword evidence="1" id="KW-0472">Membrane</keyword>
<sequence length="244" mass="27594">MKSFCFGLVKLVVIILLALIIFAFIAKSRLPDIVSNNLSKKIHVPVQIDDIHLNWNRIDIDKITIGNPSGSVLPKAFSCDRLFSLAPFTNYLKRHVVIDQIEIDNVYLGLEFKSPLSTDGNWSKIIDQVSSSSTSTFRTVLIQKLILTNIDVDLVYLSEGNSVKRLRHIDRIELNDVSSEEGIPANQITSLVIQEMIKHILLEQNLQNLIKDVIKNPEKGIKKILNPLKKIFNTKVVLEEELVS</sequence>